<gene>
    <name evidence="2" type="ORF">Ga0061069_1158</name>
</gene>
<keyword evidence="3" id="KW-1185">Reference proteome</keyword>
<proteinExistence type="predicted"/>
<dbReference type="PANTHER" id="PTHR37953:SF1">
    <property type="entry name" value="UPF0127 PROTEIN MJ1496"/>
    <property type="match status" value="1"/>
</dbReference>
<protein>
    <submittedName>
        <fullName evidence="2">Uncharacterized conserved membrane protein, UPF0127 family</fullName>
    </submittedName>
</protein>
<reference evidence="3" key="1">
    <citation type="submission" date="2015-08" db="EMBL/GenBank/DDBJ databases">
        <authorList>
            <person name="Varghese N."/>
        </authorList>
    </citation>
    <scope>NUCLEOTIDE SEQUENCE [LARGE SCALE GENOMIC DNA]</scope>
    <source>
        <strain evidence="3">DSM 18181</strain>
    </source>
</reference>
<accession>A0A0K6IBQ1</accession>
<name>A0A0K6IBQ1_9BURK</name>
<evidence type="ECO:0000256" key="1">
    <source>
        <dbReference type="SAM" id="SignalP"/>
    </source>
</evidence>
<evidence type="ECO:0000313" key="2">
    <source>
        <dbReference type="EMBL" id="CUB00531.1"/>
    </source>
</evidence>
<dbReference type="OrthoDB" id="5526466at2"/>
<dbReference type="InterPro" id="IPR003795">
    <property type="entry name" value="DUF192"/>
</dbReference>
<feature type="signal peptide" evidence="1">
    <location>
        <begin position="1"/>
        <end position="24"/>
    </location>
</feature>
<dbReference type="EMBL" id="CYHF01000015">
    <property type="protein sequence ID" value="CUB00531.1"/>
    <property type="molecule type" value="Genomic_DNA"/>
</dbReference>
<dbReference type="Gene3D" id="2.60.120.1140">
    <property type="entry name" value="Protein of unknown function DUF192"/>
    <property type="match status" value="1"/>
</dbReference>
<sequence length="154" mass="16948">MTSARMLQGWVLLLALCGATPTWAAQTEVNTGLPQVRLQIGRHAITAEVAATDEQQQIGLMNRRSLAPDHGMIFVFARTQPVCMWMKNTLMPLSVAFITAQGRIVNIADMQPQTEDVHCAQTEVRYALEAPLHWFAQRGIGPGMNVRGLPPGSR</sequence>
<dbReference type="RefSeq" id="WP_082454467.1">
    <property type="nucleotide sequence ID" value="NZ_CYHF01000015.1"/>
</dbReference>
<organism evidence="2 3">
    <name type="scientific">Thiomonas bhubaneswarensis</name>
    <dbReference type="NCBI Taxonomy" id="339866"/>
    <lineage>
        <taxon>Bacteria</taxon>
        <taxon>Pseudomonadati</taxon>
        <taxon>Pseudomonadota</taxon>
        <taxon>Betaproteobacteria</taxon>
        <taxon>Burkholderiales</taxon>
        <taxon>Thiomonas</taxon>
    </lineage>
</organism>
<dbReference type="STRING" id="339866.GCA_001418255_02930"/>
<dbReference type="Proteomes" id="UP000183649">
    <property type="component" value="Unassembled WGS sequence"/>
</dbReference>
<dbReference type="InterPro" id="IPR038695">
    <property type="entry name" value="Saro_0823-like_sf"/>
</dbReference>
<evidence type="ECO:0000313" key="3">
    <source>
        <dbReference type="Proteomes" id="UP000183649"/>
    </source>
</evidence>
<keyword evidence="1" id="KW-0732">Signal</keyword>
<dbReference type="Pfam" id="PF02643">
    <property type="entry name" value="DUF192"/>
    <property type="match status" value="1"/>
</dbReference>
<dbReference type="PANTHER" id="PTHR37953">
    <property type="entry name" value="UPF0127 PROTEIN MJ1496"/>
    <property type="match status" value="1"/>
</dbReference>
<dbReference type="AlphaFoldDB" id="A0A0K6IBQ1"/>
<feature type="chain" id="PRO_5005505068" evidence="1">
    <location>
        <begin position="25"/>
        <end position="154"/>
    </location>
</feature>